<gene>
    <name evidence="1" type="ORF">J416_11000</name>
</gene>
<dbReference type="AlphaFoldDB" id="N4WT68"/>
<dbReference type="Proteomes" id="UP000012283">
    <property type="component" value="Unassembled WGS sequence"/>
</dbReference>
<dbReference type="eggNOG" id="ENOG5030KQJ">
    <property type="taxonomic scope" value="Bacteria"/>
</dbReference>
<proteinExistence type="predicted"/>
<dbReference type="PATRIC" id="fig|1308866.3.peg.2230"/>
<dbReference type="InterPro" id="IPR043857">
    <property type="entry name" value="DUF5819"/>
</dbReference>
<dbReference type="EMBL" id="APML01000046">
    <property type="protein sequence ID" value="ENH96366.1"/>
    <property type="molecule type" value="Genomic_DNA"/>
</dbReference>
<organism evidence="1 2">
    <name type="scientific">Gracilibacillus halophilus YIM-C55.5</name>
    <dbReference type="NCBI Taxonomy" id="1308866"/>
    <lineage>
        <taxon>Bacteria</taxon>
        <taxon>Bacillati</taxon>
        <taxon>Bacillota</taxon>
        <taxon>Bacilli</taxon>
        <taxon>Bacillales</taxon>
        <taxon>Bacillaceae</taxon>
        <taxon>Gracilibacillus</taxon>
    </lineage>
</organism>
<evidence type="ECO:0000313" key="1">
    <source>
        <dbReference type="EMBL" id="ENH96366.1"/>
    </source>
</evidence>
<dbReference type="STRING" id="1308866.J416_11000"/>
<dbReference type="OrthoDB" id="9342777at2"/>
<sequence length="229" mass="26848">MKQINRWLLLGLITALSVFFVIHYSLIIMSAGPINPISADFKTITSKYTSTVFSQNWHLFAPDPVNRNVRIYIQTSNNESEKRDDNWIDITKFFIDNNNTKLITPYNRTVRLIDGIFADVTGSNYTEDLVSKYIHNLEENEKEEDPIINAFTNVKENSIDIGERDLYKFASYYANSFINNHYKNDRYIRIKIIAYNTIPYSERNNDNFSKQITFSNTYKWKKLSDIASM</sequence>
<keyword evidence="2" id="KW-1185">Reference proteome</keyword>
<reference evidence="1 2" key="1">
    <citation type="submission" date="2013-03" db="EMBL/GenBank/DDBJ databases">
        <title>Draft genome sequence of Gracibacillus halophilus YIM-C55.5, a moderately halophilic and thermophilic organism from the Xiaochaidamu salt lake.</title>
        <authorList>
            <person name="Sugumar T."/>
            <person name="Polireddy D.R."/>
            <person name="Antony A."/>
            <person name="Madhava Y.R."/>
            <person name="Sivakumar N."/>
        </authorList>
    </citation>
    <scope>NUCLEOTIDE SEQUENCE [LARGE SCALE GENOMIC DNA]</scope>
    <source>
        <strain evidence="1 2">YIM-C55.5</strain>
    </source>
</reference>
<evidence type="ECO:0000313" key="2">
    <source>
        <dbReference type="Proteomes" id="UP000012283"/>
    </source>
</evidence>
<comment type="caution">
    <text evidence="1">The sequence shown here is derived from an EMBL/GenBank/DDBJ whole genome shotgun (WGS) entry which is preliminary data.</text>
</comment>
<dbReference type="Pfam" id="PF19136">
    <property type="entry name" value="DUF5819"/>
    <property type="match status" value="1"/>
</dbReference>
<protein>
    <submittedName>
        <fullName evidence="1">Uncharacterized protein</fullName>
    </submittedName>
</protein>
<name>N4WT68_9BACI</name>
<dbReference type="RefSeq" id="WP_003470789.1">
    <property type="nucleotide sequence ID" value="NZ_APML01000046.1"/>
</dbReference>
<accession>N4WT68</accession>